<dbReference type="EMBL" id="JQDR03008592">
    <property type="protein sequence ID" value="KAA0196941.1"/>
    <property type="molecule type" value="Genomic_DNA"/>
</dbReference>
<comment type="caution">
    <text evidence="1">The sequence shown here is derived from an EMBL/GenBank/DDBJ whole genome shotgun (WGS) entry which is preliminary data.</text>
</comment>
<evidence type="ECO:0000313" key="1">
    <source>
        <dbReference type="EMBL" id="KAA0196941.1"/>
    </source>
</evidence>
<dbReference type="Proteomes" id="UP000711488">
    <property type="component" value="Unassembled WGS sequence"/>
</dbReference>
<reference evidence="1" key="1">
    <citation type="submission" date="2014-08" db="EMBL/GenBank/DDBJ databases">
        <authorList>
            <person name="Murali S."/>
            <person name="Richards S."/>
            <person name="Bandaranaike D."/>
            <person name="Bellair M."/>
            <person name="Blankenburg K."/>
            <person name="Chao H."/>
            <person name="Dinh H."/>
            <person name="Doddapaneni H."/>
            <person name="Dugan-Rocha S."/>
            <person name="Elkadiri S."/>
            <person name="Gnanaolivu R."/>
            <person name="Hughes D."/>
            <person name="Lee S."/>
            <person name="Li M."/>
            <person name="Ming W."/>
            <person name="Munidasa M."/>
            <person name="Muniz J."/>
            <person name="Nguyen L."/>
            <person name="Osuji N."/>
            <person name="Pu L.-L."/>
            <person name="Puazo M."/>
            <person name="Skinner E."/>
            <person name="Qu C."/>
            <person name="Quiroz J."/>
            <person name="Raj R."/>
            <person name="Weissenberger G."/>
            <person name="Xin Y."/>
            <person name="Zou X."/>
            <person name="Han Y."/>
            <person name="Worley K."/>
            <person name="Muzny D."/>
            <person name="Gibbs R."/>
        </authorList>
    </citation>
    <scope>NUCLEOTIDE SEQUENCE</scope>
    <source>
        <strain evidence="1">HAZT.00-mixed</strain>
        <tissue evidence="1">Whole organism</tissue>
    </source>
</reference>
<sequence length="150" mass="16213">MPLTPLTSKELDVSLMPLMSLTPLTNKELHMPLTPLTSKELHVSLTPLTPLTNKELDVSLMSLTPLTPLTNKELDVSLTPLTNKELDVSVGGGQFVQEDVEEGVVGHRGEAGGAEVVDHHLPPRTTRTTRAAFTRAGHVVPHAHLHARST</sequence>
<reference evidence="1" key="2">
    <citation type="journal article" date="2018" name="Environ. Sci. Technol.">
        <title>The Toxicogenome of Hyalella azteca: A Model for Sediment Ecotoxicology and Evolutionary Toxicology.</title>
        <authorList>
            <person name="Poynton H.C."/>
            <person name="Hasenbein S."/>
            <person name="Benoit J.B."/>
            <person name="Sepulveda M.S."/>
            <person name="Poelchau M.F."/>
            <person name="Hughes D.S.T."/>
            <person name="Murali S.C."/>
            <person name="Chen S."/>
            <person name="Glastad K.M."/>
            <person name="Goodisman M.A.D."/>
            <person name="Werren J.H."/>
            <person name="Vineis J.H."/>
            <person name="Bowen J.L."/>
            <person name="Friedrich M."/>
            <person name="Jones J."/>
            <person name="Robertson H.M."/>
            <person name="Feyereisen R."/>
            <person name="Mechler-Hickson A."/>
            <person name="Mathers N."/>
            <person name="Lee C.E."/>
            <person name="Colbourne J.K."/>
            <person name="Biales A."/>
            <person name="Johnston J.S."/>
            <person name="Wellborn G.A."/>
            <person name="Rosendale A.J."/>
            <person name="Cridge A.G."/>
            <person name="Munoz-Torres M.C."/>
            <person name="Bain P.A."/>
            <person name="Manny A.R."/>
            <person name="Major K.M."/>
            <person name="Lambert F.N."/>
            <person name="Vulpe C.D."/>
            <person name="Tuck P."/>
            <person name="Blalock B.J."/>
            <person name="Lin Y.Y."/>
            <person name="Smith M.E."/>
            <person name="Ochoa-Acuna H."/>
            <person name="Chen M.M."/>
            <person name="Childers C.P."/>
            <person name="Qu J."/>
            <person name="Dugan S."/>
            <person name="Lee S.L."/>
            <person name="Chao H."/>
            <person name="Dinh H."/>
            <person name="Han Y."/>
            <person name="Doddapaneni H."/>
            <person name="Worley K.C."/>
            <person name="Muzny D.M."/>
            <person name="Gibbs R.A."/>
            <person name="Richards S."/>
        </authorList>
    </citation>
    <scope>NUCLEOTIDE SEQUENCE</scope>
    <source>
        <strain evidence="1">HAZT.00-mixed</strain>
        <tissue evidence="1">Whole organism</tissue>
    </source>
</reference>
<proteinExistence type="predicted"/>
<reference evidence="1" key="3">
    <citation type="submission" date="2019-06" db="EMBL/GenBank/DDBJ databases">
        <authorList>
            <person name="Poynton C."/>
            <person name="Hasenbein S."/>
            <person name="Benoit J.B."/>
            <person name="Sepulveda M.S."/>
            <person name="Poelchau M.F."/>
            <person name="Murali S.C."/>
            <person name="Chen S."/>
            <person name="Glastad K.M."/>
            <person name="Werren J.H."/>
            <person name="Vineis J.H."/>
            <person name="Bowen J.L."/>
            <person name="Friedrich M."/>
            <person name="Jones J."/>
            <person name="Robertson H.M."/>
            <person name="Feyereisen R."/>
            <person name="Mechler-Hickson A."/>
            <person name="Mathers N."/>
            <person name="Lee C.E."/>
            <person name="Colbourne J.K."/>
            <person name="Biales A."/>
            <person name="Johnston J.S."/>
            <person name="Wellborn G.A."/>
            <person name="Rosendale A.J."/>
            <person name="Cridge A.G."/>
            <person name="Munoz-Torres M.C."/>
            <person name="Bain P.A."/>
            <person name="Manny A.R."/>
            <person name="Major K.M."/>
            <person name="Lambert F.N."/>
            <person name="Vulpe C.D."/>
            <person name="Tuck P."/>
            <person name="Blalock B.J."/>
            <person name="Lin Y.-Y."/>
            <person name="Smith M.E."/>
            <person name="Ochoa-Acuna H."/>
            <person name="Chen M.-J.M."/>
            <person name="Childers C.P."/>
            <person name="Qu J."/>
            <person name="Dugan S."/>
            <person name="Lee S.L."/>
            <person name="Chao H."/>
            <person name="Dinh H."/>
            <person name="Han Y."/>
            <person name="Doddapaneni H."/>
            <person name="Worley K.C."/>
            <person name="Muzny D.M."/>
            <person name="Gibbs R.A."/>
            <person name="Richards S."/>
        </authorList>
    </citation>
    <scope>NUCLEOTIDE SEQUENCE</scope>
    <source>
        <strain evidence="1">HAZT.00-mixed</strain>
        <tissue evidence="1">Whole organism</tissue>
    </source>
</reference>
<organism evidence="1">
    <name type="scientific">Hyalella azteca</name>
    <name type="common">Amphipod</name>
    <dbReference type="NCBI Taxonomy" id="294128"/>
    <lineage>
        <taxon>Eukaryota</taxon>
        <taxon>Metazoa</taxon>
        <taxon>Ecdysozoa</taxon>
        <taxon>Arthropoda</taxon>
        <taxon>Crustacea</taxon>
        <taxon>Multicrustacea</taxon>
        <taxon>Malacostraca</taxon>
        <taxon>Eumalacostraca</taxon>
        <taxon>Peracarida</taxon>
        <taxon>Amphipoda</taxon>
        <taxon>Senticaudata</taxon>
        <taxon>Talitrida</taxon>
        <taxon>Talitroidea</taxon>
        <taxon>Hyalellidae</taxon>
        <taxon>Hyalella</taxon>
    </lineage>
</organism>
<protein>
    <submittedName>
        <fullName evidence="1">Uncharacterized protein</fullName>
    </submittedName>
</protein>
<dbReference type="AlphaFoldDB" id="A0A6A0H2Y8"/>
<gene>
    <name evidence="1" type="ORF">HAZT_HAZT007444</name>
</gene>
<name>A0A6A0H2Y8_HYAAZ</name>
<accession>A0A6A0H2Y8</accession>